<accession>A0A3D8P6G4</accession>
<evidence type="ECO:0000256" key="6">
    <source>
        <dbReference type="SAM" id="Phobius"/>
    </source>
</evidence>
<dbReference type="OrthoDB" id="1726876at2"/>
<keyword evidence="2 6" id="KW-0812">Transmembrane</keyword>
<dbReference type="Pfam" id="PF06305">
    <property type="entry name" value="LapA_dom"/>
    <property type="match status" value="1"/>
</dbReference>
<feature type="transmembrane region" description="Helical" evidence="6">
    <location>
        <begin position="35"/>
        <end position="61"/>
    </location>
</feature>
<keyword evidence="3 6" id="KW-1133">Transmembrane helix</keyword>
<keyword evidence="9" id="KW-1185">Reference proteome</keyword>
<evidence type="ECO:0000313" key="8">
    <source>
        <dbReference type="EMBL" id="RDV84914.1"/>
    </source>
</evidence>
<protein>
    <submittedName>
        <fullName evidence="8">LapA family protein</fullName>
    </submittedName>
</protein>
<dbReference type="InterPro" id="IPR010445">
    <property type="entry name" value="LapA_dom"/>
</dbReference>
<keyword evidence="4 6" id="KW-0472">Membrane</keyword>
<evidence type="ECO:0000313" key="9">
    <source>
        <dbReference type="Proteomes" id="UP000256329"/>
    </source>
</evidence>
<dbReference type="AlphaFoldDB" id="A0A3D8P6G4"/>
<dbReference type="PANTHER" id="PTHR41335:SF1">
    <property type="entry name" value="MEMBRANE PROTEIN"/>
    <property type="match status" value="1"/>
</dbReference>
<reference evidence="8 9" key="1">
    <citation type="submission" date="2018-08" db="EMBL/GenBank/DDBJ databases">
        <title>Form III RuBisCO-mediated autotrophy in Thermodesulfobium bacteria.</title>
        <authorList>
            <person name="Toshchakov S.V."/>
            <person name="Kublanov I.V."/>
            <person name="Frolov E."/>
            <person name="Bonch-Osmolovskaya E.A."/>
            <person name="Tourova T.P."/>
            <person name="Chernych N.A."/>
            <person name="Lebedinsky A.V."/>
        </authorList>
    </citation>
    <scope>NUCLEOTIDE SEQUENCE [LARGE SCALE GENOMIC DNA]</scope>
    <source>
        <strain evidence="8 9">SR</strain>
    </source>
</reference>
<dbReference type="EMBL" id="QSLN01000001">
    <property type="protein sequence ID" value="RDV84914.1"/>
    <property type="molecule type" value="Genomic_DNA"/>
</dbReference>
<keyword evidence="1" id="KW-1003">Cell membrane</keyword>
<evidence type="ECO:0000256" key="5">
    <source>
        <dbReference type="SAM" id="MobiDB-lite"/>
    </source>
</evidence>
<gene>
    <name evidence="8" type="ORF">DXX99_01640</name>
</gene>
<dbReference type="RefSeq" id="WP_115791767.1">
    <property type="nucleotide sequence ID" value="NZ_QSLN01000001.1"/>
</dbReference>
<dbReference type="GO" id="GO:0005886">
    <property type="term" value="C:plasma membrane"/>
    <property type="evidence" value="ECO:0007669"/>
    <property type="project" value="InterPro"/>
</dbReference>
<evidence type="ECO:0000256" key="2">
    <source>
        <dbReference type="ARBA" id="ARBA00022692"/>
    </source>
</evidence>
<dbReference type="Proteomes" id="UP000256329">
    <property type="component" value="Unassembled WGS sequence"/>
</dbReference>
<feature type="compositionally biased region" description="Basic and acidic residues" evidence="5">
    <location>
        <begin position="95"/>
        <end position="107"/>
    </location>
</feature>
<evidence type="ECO:0000259" key="7">
    <source>
        <dbReference type="Pfam" id="PF06305"/>
    </source>
</evidence>
<comment type="caution">
    <text evidence="8">The sequence shown here is derived from an EMBL/GenBank/DDBJ whole genome shotgun (WGS) entry which is preliminary data.</text>
</comment>
<feature type="domain" description="Lipopolysaccharide assembly protein A" evidence="7">
    <location>
        <begin position="21"/>
        <end position="84"/>
    </location>
</feature>
<evidence type="ECO:0000256" key="3">
    <source>
        <dbReference type="ARBA" id="ARBA00022989"/>
    </source>
</evidence>
<proteinExistence type="predicted"/>
<evidence type="ECO:0000256" key="4">
    <source>
        <dbReference type="ARBA" id="ARBA00023136"/>
    </source>
</evidence>
<feature type="region of interest" description="Disordered" evidence="5">
    <location>
        <begin position="82"/>
        <end position="107"/>
    </location>
</feature>
<name>A0A3D8P6G4_9THEO</name>
<evidence type="ECO:0000256" key="1">
    <source>
        <dbReference type="ARBA" id="ARBA00022475"/>
    </source>
</evidence>
<sequence>MQLVFLLALVFALLVAVFAVQNAVPVDIRFLGWRFSNVSLVLVILGAAVAGALVVFILGVGREWRRSREIRELRAQNLHLSRQISQVKAASSPEKAGEAQETEGKGS</sequence>
<dbReference type="PANTHER" id="PTHR41335">
    <property type="entry name" value="MEMBRANE PROTEIN-RELATED"/>
    <property type="match status" value="1"/>
</dbReference>
<organism evidence="8 9">
    <name type="scientific">Ammonifex thiophilus</name>
    <dbReference type="NCBI Taxonomy" id="444093"/>
    <lineage>
        <taxon>Bacteria</taxon>
        <taxon>Bacillati</taxon>
        <taxon>Bacillota</taxon>
        <taxon>Clostridia</taxon>
        <taxon>Thermoanaerobacterales</taxon>
        <taxon>Thermoanaerobacteraceae</taxon>
        <taxon>Ammonifex</taxon>
    </lineage>
</organism>